<reference evidence="1" key="1">
    <citation type="submission" date="2018-06" db="EMBL/GenBank/DDBJ databases">
        <authorList>
            <person name="Zhirakovskaya E."/>
        </authorList>
    </citation>
    <scope>NUCLEOTIDE SEQUENCE</scope>
</reference>
<feature type="non-terminal residue" evidence="1">
    <location>
        <position position="1"/>
    </location>
</feature>
<evidence type="ECO:0000313" key="1">
    <source>
        <dbReference type="EMBL" id="VAV92738.1"/>
    </source>
</evidence>
<dbReference type="AlphaFoldDB" id="A0A3B0RWH6"/>
<name>A0A3B0RWH6_9ZZZZ</name>
<proteinExistence type="predicted"/>
<organism evidence="1">
    <name type="scientific">hydrothermal vent metagenome</name>
    <dbReference type="NCBI Taxonomy" id="652676"/>
    <lineage>
        <taxon>unclassified sequences</taxon>
        <taxon>metagenomes</taxon>
        <taxon>ecological metagenomes</taxon>
    </lineage>
</organism>
<gene>
    <name evidence="1" type="ORF">MNBD_ALPHA06-1852</name>
</gene>
<protein>
    <submittedName>
        <fullName evidence="1">Uncharacterized protein</fullName>
    </submittedName>
</protein>
<sequence>GDASGVGTASAFAVVINPAGTGPATGCGLALPGASAAQFGYQTTSPANALIGTANTPVDIADGGVQNFVFSITPGAEFNQADIPIDFSCANRASAESTNGLNTLFFSAVDGTTADIVALAGTAASTPGIVETAPGGSGAFVVAVSNVGAADTVTLSGETSNANVPATVTVCETFPATGLCMATPAATVDANIGTGGTATFGIFVTETAPIVADFANTRIFARFKVGSSVKGSTSVAVRTDPTP</sequence>
<accession>A0A3B0RWH6</accession>
<dbReference type="EMBL" id="UOEE01000150">
    <property type="protein sequence ID" value="VAV92738.1"/>
    <property type="molecule type" value="Genomic_DNA"/>
</dbReference>